<accession>A0A8J7P8F6</accession>
<dbReference type="Proteomes" id="UP000664277">
    <property type="component" value="Unassembled WGS sequence"/>
</dbReference>
<feature type="region of interest" description="Disordered" evidence="1">
    <location>
        <begin position="62"/>
        <end position="146"/>
    </location>
</feature>
<gene>
    <name evidence="3" type="ORF">J0M35_00080</name>
</gene>
<proteinExistence type="predicted"/>
<feature type="compositionally biased region" description="Polar residues" evidence="1">
    <location>
        <begin position="89"/>
        <end position="104"/>
    </location>
</feature>
<evidence type="ECO:0000313" key="3">
    <source>
        <dbReference type="EMBL" id="MBN8658732.1"/>
    </source>
</evidence>
<evidence type="ECO:0000256" key="1">
    <source>
        <dbReference type="SAM" id="MobiDB-lite"/>
    </source>
</evidence>
<keyword evidence="2" id="KW-1133">Transmembrane helix</keyword>
<dbReference type="PROSITE" id="PS51257">
    <property type="entry name" value="PROKAR_LIPOPROTEIN"/>
    <property type="match status" value="1"/>
</dbReference>
<evidence type="ECO:0000256" key="2">
    <source>
        <dbReference type="SAM" id="Phobius"/>
    </source>
</evidence>
<dbReference type="AlphaFoldDB" id="A0A8J7P8F6"/>
<keyword evidence="2" id="KW-0472">Membrane</keyword>
<evidence type="ECO:0008006" key="5">
    <source>
        <dbReference type="Google" id="ProtNLM"/>
    </source>
</evidence>
<protein>
    <recommendedName>
        <fullName evidence="5">Transmembrane protein</fullName>
    </recommendedName>
</protein>
<comment type="caution">
    <text evidence="3">The sequence shown here is derived from an EMBL/GenBank/DDBJ whole genome shotgun (WGS) entry which is preliminary data.</text>
</comment>
<reference evidence="3" key="1">
    <citation type="submission" date="2021-02" db="EMBL/GenBank/DDBJ databases">
        <title>Genome-Resolved Metagenomics of a Microbial Community Performing Photosynthetic Biological Nutrient Removal.</title>
        <authorList>
            <person name="Mcdaniel E.A."/>
        </authorList>
    </citation>
    <scope>NUCLEOTIDE SEQUENCE</scope>
    <source>
        <strain evidence="3">UWPOB_OBS1</strain>
    </source>
</reference>
<feature type="transmembrane region" description="Helical" evidence="2">
    <location>
        <begin position="12"/>
        <end position="36"/>
    </location>
</feature>
<organism evidence="3 4">
    <name type="scientific">Candidatus Obscuribacter phosphatis</name>
    <dbReference type="NCBI Taxonomy" id="1906157"/>
    <lineage>
        <taxon>Bacteria</taxon>
        <taxon>Bacillati</taxon>
        <taxon>Candidatus Melainabacteria</taxon>
        <taxon>Candidatus Obscuribacterales</taxon>
        <taxon>Candidatus Obscuribacteraceae</taxon>
        <taxon>Candidatus Obscuribacter</taxon>
    </lineage>
</organism>
<evidence type="ECO:0000313" key="4">
    <source>
        <dbReference type="Proteomes" id="UP000664277"/>
    </source>
</evidence>
<dbReference type="EMBL" id="JAFLCK010000001">
    <property type="protein sequence ID" value="MBN8658732.1"/>
    <property type="molecule type" value="Genomic_DNA"/>
</dbReference>
<keyword evidence="2" id="KW-0812">Transmembrane</keyword>
<name>A0A8J7P8F6_9BACT</name>
<sequence>MTQGTNRKKAKLNSASFSLALFLISGSVLSCLIAFVPQAQCRRAYSSYGDVDEKVLDEILHGKRQSAKSNKTKEPSRKGKRKTGKELDQSNSVNSDSGTIQVTSLAKGKNKKVSTGNEAQLLARLSPIQPMTPPNSVAIQKLKTAK</sequence>